<gene>
    <name evidence="2" type="ORF">MENT_LOCUS34439</name>
</gene>
<organism evidence="2 3">
    <name type="scientific">Meloidogyne enterolobii</name>
    <name type="common">Root-knot nematode worm</name>
    <name type="synonym">Meloidogyne mayaguensis</name>
    <dbReference type="NCBI Taxonomy" id="390850"/>
    <lineage>
        <taxon>Eukaryota</taxon>
        <taxon>Metazoa</taxon>
        <taxon>Ecdysozoa</taxon>
        <taxon>Nematoda</taxon>
        <taxon>Chromadorea</taxon>
        <taxon>Rhabditida</taxon>
        <taxon>Tylenchina</taxon>
        <taxon>Tylenchomorpha</taxon>
        <taxon>Tylenchoidea</taxon>
        <taxon>Meloidogynidae</taxon>
        <taxon>Meloidogyninae</taxon>
        <taxon>Meloidogyne</taxon>
    </lineage>
</organism>
<name>A0A6V7W7F8_MELEN</name>
<accession>A0A6V7W7F8</accession>
<keyword evidence="1" id="KW-0175">Coiled coil</keyword>
<protein>
    <submittedName>
        <fullName evidence="2">Uncharacterized protein</fullName>
    </submittedName>
</protein>
<evidence type="ECO:0000256" key="1">
    <source>
        <dbReference type="SAM" id="Coils"/>
    </source>
</evidence>
<dbReference type="AlphaFoldDB" id="A0A6V7W7F8"/>
<proteinExistence type="predicted"/>
<dbReference type="OrthoDB" id="5906212at2759"/>
<dbReference type="EMBL" id="CAJEWN010000425">
    <property type="protein sequence ID" value="CAD2182241.1"/>
    <property type="molecule type" value="Genomic_DNA"/>
</dbReference>
<evidence type="ECO:0000313" key="2">
    <source>
        <dbReference type="EMBL" id="CAD2182241.1"/>
    </source>
</evidence>
<comment type="caution">
    <text evidence="2">The sequence shown here is derived from an EMBL/GenBank/DDBJ whole genome shotgun (WGS) entry which is preliminary data.</text>
</comment>
<reference evidence="2 3" key="1">
    <citation type="submission" date="2020-08" db="EMBL/GenBank/DDBJ databases">
        <authorList>
            <person name="Koutsovoulos G."/>
            <person name="Danchin GJ E."/>
        </authorList>
    </citation>
    <scope>NUCLEOTIDE SEQUENCE [LARGE SCALE GENOMIC DNA]</scope>
</reference>
<feature type="coiled-coil region" evidence="1">
    <location>
        <begin position="55"/>
        <end position="124"/>
    </location>
</feature>
<dbReference type="Proteomes" id="UP000580250">
    <property type="component" value="Unassembled WGS sequence"/>
</dbReference>
<sequence length="222" mass="25966">MTEEGSSNFDLELNPCQCDYLIKLQNNFANLQTKFFEEKENSLNLEKKVYFLEKEKEFNLKIKEIEDKNIFLENKLKEKKEKIQKIKSENKQKDGKINLLEKANDLLNKKVDDLTNELEQLKNKSFVKIENKWKEIDFTYSNTFKCCENKCINTSKPIGECIKGNGFVNLINDGNIEYIKRVDGKGVNNTSLILTENSFKNHKTALIILCFILKLNAKLKDY</sequence>
<evidence type="ECO:0000313" key="3">
    <source>
        <dbReference type="Proteomes" id="UP000580250"/>
    </source>
</evidence>